<keyword evidence="2" id="KW-1185">Reference proteome</keyword>
<name>A0A4V3JRG0_9LEPT</name>
<proteinExistence type="predicted"/>
<accession>A0A4V3JRG0</accession>
<sequence>MKNFKFTGLIFSLCLHFLSCQKLTFNNAGDSLSVAFLQTVLFRDLIRPASVPVVPPVEVTPTETCDTSVKWSKTLGDATNSVYVTTILSVSVQDIIIAGSTRKNLGTGKKFNFSGTEGTTQNWFIAKLNGKDGSIVWVDYFGETMLSIAANAEFPTLIRLGKFSNGEIGVFWEAKDAQSGALQAKNLTYSFGAARYDLEGVRKWHTYLNLSTNGGNRFSSAIDASDNIHFFVEVSAAGGLEGFPAPTNSVSGGQEILYGLITGSGGLLSQKYITSVLEDKIGDAVSFGTAIFLGGNAQDNLNGFTGHPATGVGINKIFIAKLDSSQNISSVLYRGSASGSSNTELRKLTADATDLYYVGNSNDSYGSPISAYQASGKNFLYEKISSNLTPTWLTFLGATSFNVTDGLRTALLAPVDGTSFYAHLLSGSNFARFTGLGAAESGDGSGFFQKTLVKVNKATGAYEKVVYSSNFASPKIASFTNTKEICSGKMIRMDMVVEDQNNSDRIFSELSVFPTSELP</sequence>
<reference evidence="1" key="1">
    <citation type="journal article" date="2019" name="PLoS Negl. Trop. Dis.">
        <title>Revisiting the worldwide diversity of Leptospira species in the environment.</title>
        <authorList>
            <person name="Vincent A.T."/>
            <person name="Schiettekatte O."/>
            <person name="Bourhy P."/>
            <person name="Veyrier F.J."/>
            <person name="Picardeau M."/>
        </authorList>
    </citation>
    <scope>NUCLEOTIDE SEQUENCE [LARGE SCALE GENOMIC DNA]</scope>
    <source>
        <strain evidence="1">201702476</strain>
    </source>
</reference>
<evidence type="ECO:0000313" key="1">
    <source>
        <dbReference type="EMBL" id="TGL60135.1"/>
    </source>
</evidence>
<dbReference type="OrthoDB" id="327358at2"/>
<dbReference type="RefSeq" id="WP_135623062.1">
    <property type="nucleotide sequence ID" value="NZ_RQGD01000022.1"/>
</dbReference>
<protein>
    <submittedName>
        <fullName evidence="1">Uncharacterized protein</fullName>
    </submittedName>
</protein>
<dbReference type="AlphaFoldDB" id="A0A4V3JRG0"/>
<evidence type="ECO:0000313" key="2">
    <source>
        <dbReference type="Proteomes" id="UP000297693"/>
    </source>
</evidence>
<organism evidence="1 2">
    <name type="scientific">Leptospira ognonensis</name>
    <dbReference type="NCBI Taxonomy" id="2484945"/>
    <lineage>
        <taxon>Bacteria</taxon>
        <taxon>Pseudomonadati</taxon>
        <taxon>Spirochaetota</taxon>
        <taxon>Spirochaetia</taxon>
        <taxon>Leptospirales</taxon>
        <taxon>Leptospiraceae</taxon>
        <taxon>Leptospira</taxon>
    </lineage>
</organism>
<comment type="caution">
    <text evidence="1">The sequence shown here is derived from an EMBL/GenBank/DDBJ whole genome shotgun (WGS) entry which is preliminary data.</text>
</comment>
<gene>
    <name evidence="1" type="ORF">EHQ58_06440</name>
</gene>
<dbReference type="Proteomes" id="UP000297693">
    <property type="component" value="Unassembled WGS sequence"/>
</dbReference>
<dbReference type="EMBL" id="RQGD01000022">
    <property type="protein sequence ID" value="TGL60135.1"/>
    <property type="molecule type" value="Genomic_DNA"/>
</dbReference>